<proteinExistence type="predicted"/>
<dbReference type="Proteomes" id="UP001199424">
    <property type="component" value="Unassembled WGS sequence"/>
</dbReference>
<sequence length="180" mass="20325">MKRAFTTREKVMLLVLTVLLIVIAYFKLILEPINNSIDEYQSETAAEQDEILQNTELLTRMNQMQKELEEIYAAGDPTPIPNYDNSGKLLVELNSILSASVDYSLDFGQVSALNDGYIMCRPINMAFTTNTYAETRAIIDALHNSDFTNQISDISVQFENSGSSGNVQVNLYITYFELQK</sequence>
<dbReference type="EMBL" id="JAJEQC010000010">
    <property type="protein sequence ID" value="MCC2137434.1"/>
    <property type="molecule type" value="Genomic_DNA"/>
</dbReference>
<evidence type="ECO:0000256" key="1">
    <source>
        <dbReference type="SAM" id="Phobius"/>
    </source>
</evidence>
<dbReference type="AlphaFoldDB" id="A0AAE3DJ26"/>
<protein>
    <submittedName>
        <fullName evidence="2">Type II secretion system protein GspM</fullName>
    </submittedName>
</protein>
<gene>
    <name evidence="2" type="ORF">LKD31_10460</name>
</gene>
<accession>A0AAE3DJ26</accession>
<name>A0AAE3DJ26_9FIRM</name>
<evidence type="ECO:0000313" key="3">
    <source>
        <dbReference type="Proteomes" id="UP001199424"/>
    </source>
</evidence>
<keyword evidence="1" id="KW-0812">Transmembrane</keyword>
<evidence type="ECO:0000313" key="2">
    <source>
        <dbReference type="EMBL" id="MCC2137434.1"/>
    </source>
</evidence>
<keyword evidence="1" id="KW-0472">Membrane</keyword>
<organism evidence="2 3">
    <name type="scientific">Hominenteromicrobium mulieris</name>
    <dbReference type="NCBI Taxonomy" id="2885357"/>
    <lineage>
        <taxon>Bacteria</taxon>
        <taxon>Bacillati</taxon>
        <taxon>Bacillota</taxon>
        <taxon>Clostridia</taxon>
        <taxon>Eubacteriales</taxon>
        <taxon>Oscillospiraceae</taxon>
        <taxon>Hominenteromicrobium</taxon>
    </lineage>
</organism>
<dbReference type="RefSeq" id="WP_308449662.1">
    <property type="nucleotide sequence ID" value="NZ_JAJEQC010000010.1"/>
</dbReference>
<keyword evidence="1" id="KW-1133">Transmembrane helix</keyword>
<feature type="transmembrane region" description="Helical" evidence="1">
    <location>
        <begin position="12"/>
        <end position="30"/>
    </location>
</feature>
<comment type="caution">
    <text evidence="2">The sequence shown here is derived from an EMBL/GenBank/DDBJ whole genome shotgun (WGS) entry which is preliminary data.</text>
</comment>
<keyword evidence="3" id="KW-1185">Reference proteome</keyword>
<reference evidence="2" key="1">
    <citation type="submission" date="2021-10" db="EMBL/GenBank/DDBJ databases">
        <title>Anaerobic single-cell dispensing facilitates the cultivation of human gut bacteria.</title>
        <authorList>
            <person name="Afrizal A."/>
        </authorList>
    </citation>
    <scope>NUCLEOTIDE SEQUENCE</scope>
    <source>
        <strain evidence="2">CLA-AA-H250</strain>
    </source>
</reference>